<protein>
    <submittedName>
        <fullName evidence="3">Uncharacterized protein</fullName>
    </submittedName>
</protein>
<keyword evidence="2" id="KW-0472">Membrane</keyword>
<proteinExistence type="predicted"/>
<feature type="compositionally biased region" description="Polar residues" evidence="1">
    <location>
        <begin position="15"/>
        <end position="32"/>
    </location>
</feature>
<reference evidence="3" key="1">
    <citation type="submission" date="2022-10" db="EMBL/GenBank/DDBJ databases">
        <title>Tapping the CABI collections for fungal endophytes: first genome assemblies for Collariella, Neodidymelliopsis, Ascochyta clinopodiicola, Didymella pomorum, Didymosphaeria variabile, Neocosmospora piperis and Neocucurbitaria cava.</title>
        <authorList>
            <person name="Hill R."/>
        </authorList>
    </citation>
    <scope>NUCLEOTIDE SEQUENCE</scope>
    <source>
        <strain evidence="3">IMI 355082</strain>
    </source>
</reference>
<sequence>MQVFELLEQHASQYISSVTPSSRKTNSDSPVPSETTSATSQDQSSDNQLEIDDTLEPSSGTSITSHSDNSSVITIDDDTRAFISLLVRRSSRYVLSTIEVTKRTSRDFFQDLITHYHTERGLARRIFSIFVYSHCDFVKMTRYRASRVSPLPSFSFPTTQDAEYHEYTFSPQPMRAAPITRHMFYDLFYACYENKGLAHWVHRCDPVSGLGEDLLENMPKRDREARADSRFAVKTEQFWGIVAREQRSALRVSIYLLLGISPTIWFIFMWLFGWGHADDLQNATAPVTISLAALSFLWMVVCPGDSESWEAR</sequence>
<feature type="transmembrane region" description="Helical" evidence="2">
    <location>
        <begin position="254"/>
        <end position="277"/>
    </location>
</feature>
<keyword evidence="2" id="KW-0812">Transmembrane</keyword>
<feature type="region of interest" description="Disordered" evidence="1">
    <location>
        <begin position="15"/>
        <end position="70"/>
    </location>
</feature>
<feature type="compositionally biased region" description="Polar residues" evidence="1">
    <location>
        <begin position="56"/>
        <end position="70"/>
    </location>
</feature>
<evidence type="ECO:0000313" key="3">
    <source>
        <dbReference type="EMBL" id="KAJ4388575.1"/>
    </source>
</evidence>
<dbReference type="OrthoDB" id="443402at2759"/>
<feature type="transmembrane region" description="Helical" evidence="2">
    <location>
        <begin position="283"/>
        <end position="302"/>
    </location>
</feature>
<accession>A0A9W8YR56</accession>
<gene>
    <name evidence="3" type="ORF">N0V93_006033</name>
</gene>
<name>A0A9W8YR56_9PEZI</name>
<keyword evidence="2" id="KW-1133">Transmembrane helix</keyword>
<dbReference type="AlphaFoldDB" id="A0A9W8YR56"/>
<dbReference type="EMBL" id="JAPEVB010000004">
    <property type="protein sequence ID" value="KAJ4388575.1"/>
    <property type="molecule type" value="Genomic_DNA"/>
</dbReference>
<comment type="caution">
    <text evidence="3">The sequence shown here is derived from an EMBL/GenBank/DDBJ whole genome shotgun (WGS) entry which is preliminary data.</text>
</comment>
<evidence type="ECO:0000256" key="1">
    <source>
        <dbReference type="SAM" id="MobiDB-lite"/>
    </source>
</evidence>
<evidence type="ECO:0000256" key="2">
    <source>
        <dbReference type="SAM" id="Phobius"/>
    </source>
</evidence>
<feature type="compositionally biased region" description="Low complexity" evidence="1">
    <location>
        <begin position="33"/>
        <end position="48"/>
    </location>
</feature>
<keyword evidence="4" id="KW-1185">Reference proteome</keyword>
<dbReference type="Proteomes" id="UP001140453">
    <property type="component" value="Unassembled WGS sequence"/>
</dbReference>
<organism evidence="3 4">
    <name type="scientific">Gnomoniopsis smithogilvyi</name>
    <dbReference type="NCBI Taxonomy" id="1191159"/>
    <lineage>
        <taxon>Eukaryota</taxon>
        <taxon>Fungi</taxon>
        <taxon>Dikarya</taxon>
        <taxon>Ascomycota</taxon>
        <taxon>Pezizomycotina</taxon>
        <taxon>Sordariomycetes</taxon>
        <taxon>Sordariomycetidae</taxon>
        <taxon>Diaporthales</taxon>
        <taxon>Gnomoniaceae</taxon>
        <taxon>Gnomoniopsis</taxon>
    </lineage>
</organism>
<evidence type="ECO:0000313" key="4">
    <source>
        <dbReference type="Proteomes" id="UP001140453"/>
    </source>
</evidence>